<evidence type="ECO:0008006" key="3">
    <source>
        <dbReference type="Google" id="ProtNLM"/>
    </source>
</evidence>
<dbReference type="Proteomes" id="UP000248311">
    <property type="component" value="Unassembled WGS sequence"/>
</dbReference>
<dbReference type="AlphaFoldDB" id="A0A318SSV5"/>
<dbReference type="OrthoDB" id="8902678at2"/>
<comment type="caution">
    <text evidence="1">The sequence shown here is derived from an EMBL/GenBank/DDBJ whole genome shotgun (WGS) entry which is preliminary data.</text>
</comment>
<dbReference type="Gene3D" id="1.10.260.40">
    <property type="entry name" value="lambda repressor-like DNA-binding domains"/>
    <property type="match status" value="1"/>
</dbReference>
<evidence type="ECO:0000313" key="2">
    <source>
        <dbReference type="Proteomes" id="UP000248311"/>
    </source>
</evidence>
<proteinExistence type="predicted"/>
<dbReference type="GO" id="GO:0003677">
    <property type="term" value="F:DNA binding"/>
    <property type="evidence" value="ECO:0007669"/>
    <property type="project" value="InterPro"/>
</dbReference>
<dbReference type="RefSeq" id="WP_110815045.1">
    <property type="nucleotide sequence ID" value="NZ_QJTE01000004.1"/>
</dbReference>
<gene>
    <name evidence="1" type="ORF">DFP88_104128</name>
</gene>
<evidence type="ECO:0000313" key="1">
    <source>
        <dbReference type="EMBL" id="PYE82372.1"/>
    </source>
</evidence>
<sequence length="266" mass="30365">MPTRHEKQEIFSKNLRSLCAEQRSVSAICREIGLNRQQMERYLKGAAMPSAHNMRRLCLFFDLPEAALLGDPARLRQRRRSEAPLQVLPLIEALRPQPGELPLLRRYIGHHHYFFLTPTWPGQVQCGLMEFYQQGDHVLSRYLGRVRDPDFDKTVRSRFEGQVVLRGDRIFVIEKVRGVVDSFGQTILYAAHQHQGNYLTGMTFGIGWHPHRAPFASQVITRRVPEATPLRQAVQGCGLYAADSLKLDPIVRSYFATRSEPFGVGG</sequence>
<dbReference type="InterPro" id="IPR010982">
    <property type="entry name" value="Lambda_DNA-bd_dom_sf"/>
</dbReference>
<organism evidence="1 2">
    <name type="scientific">Pseudoroseicyclus aestuarii</name>
    <dbReference type="NCBI Taxonomy" id="1795041"/>
    <lineage>
        <taxon>Bacteria</taxon>
        <taxon>Pseudomonadati</taxon>
        <taxon>Pseudomonadota</taxon>
        <taxon>Alphaproteobacteria</taxon>
        <taxon>Rhodobacterales</taxon>
        <taxon>Paracoccaceae</taxon>
        <taxon>Pseudoroseicyclus</taxon>
    </lineage>
</organism>
<dbReference type="EMBL" id="QJTE01000004">
    <property type="protein sequence ID" value="PYE82372.1"/>
    <property type="molecule type" value="Genomic_DNA"/>
</dbReference>
<keyword evidence="2" id="KW-1185">Reference proteome</keyword>
<accession>A0A318SSV5</accession>
<name>A0A318SSV5_9RHOB</name>
<reference evidence="1 2" key="1">
    <citation type="submission" date="2018-06" db="EMBL/GenBank/DDBJ databases">
        <title>Genomic Encyclopedia of Type Strains, Phase III (KMG-III): the genomes of soil and plant-associated and newly described type strains.</title>
        <authorList>
            <person name="Whitman W."/>
        </authorList>
    </citation>
    <scope>NUCLEOTIDE SEQUENCE [LARGE SCALE GENOMIC DNA]</scope>
    <source>
        <strain evidence="1 2">CECT 9025</strain>
    </source>
</reference>
<protein>
    <recommendedName>
        <fullName evidence="3">Cro/C1-type helix-turn-helix DNA-binding protein</fullName>
    </recommendedName>
</protein>